<sequence length="415" mass="46800">MAWIDHALWWHVYPLGFTDAPIREGDSRTGRGFDHLTGWLDYVQELGLNGIALGPIFESKTHGYDTLEYLKIDPRLGDDAAFDRFLAECKKRGIRVLLDGVFSHVSTDFAPLRRELENPAANANEREFDIDMEADGGPAPRVWEGHGELARFHHESAAAHERIAHVMRFWLERGIDGWRLDAAYSVPTSFWSAIIPDLRRDFPEAFFFAEIIHGDYAEFVREAGVDSATEYELWKAIYSSIEQKNLFELEWTLGRHNTFLEHFLPLTFVGNHDTSRIASVLGADGALTAHAILYTLGGTPTLYYGDEQAFRGIKEERVGGDDDVRQAFPDSPSDFFGEGPAMRDAIAGLIGVRRAHPWLVTARTEVLDIANEKMTYRAHENGGERFLDVEITLENSPHATIREAGGDVLWSQPQL</sequence>
<accession>A0A1B0ZK24</accession>
<proteinExistence type="predicted"/>
<keyword evidence="2" id="KW-0326">Glycosidase</keyword>
<name>A0A1B0ZK24_9MICO</name>
<protein>
    <recommendedName>
        <fullName evidence="3">Glycosyl hydrolase family 13 catalytic domain-containing protein</fullName>
    </recommendedName>
</protein>
<evidence type="ECO:0000313" key="5">
    <source>
        <dbReference type="Proteomes" id="UP000092596"/>
    </source>
</evidence>
<dbReference type="SUPFAM" id="SSF51445">
    <property type="entry name" value="(Trans)glycosidases"/>
    <property type="match status" value="1"/>
</dbReference>
<evidence type="ECO:0000256" key="1">
    <source>
        <dbReference type="ARBA" id="ARBA00022801"/>
    </source>
</evidence>
<gene>
    <name evidence="4" type="ORF">DAD186_17300</name>
</gene>
<feature type="domain" description="Glycosyl hydrolase family 13 catalytic" evidence="3">
    <location>
        <begin position="11"/>
        <end position="353"/>
    </location>
</feature>
<evidence type="ECO:0000259" key="3">
    <source>
        <dbReference type="SMART" id="SM00642"/>
    </source>
</evidence>
<dbReference type="InterPro" id="IPR017853">
    <property type="entry name" value="GH"/>
</dbReference>
<dbReference type="PANTHER" id="PTHR10357">
    <property type="entry name" value="ALPHA-AMYLASE FAMILY MEMBER"/>
    <property type="match status" value="1"/>
</dbReference>
<dbReference type="AlphaFoldDB" id="A0A1B0ZK24"/>
<organism evidence="4 5">
    <name type="scientific">Dermabacter vaginalis</name>
    <dbReference type="NCBI Taxonomy" id="1630135"/>
    <lineage>
        <taxon>Bacteria</taxon>
        <taxon>Bacillati</taxon>
        <taxon>Actinomycetota</taxon>
        <taxon>Actinomycetes</taxon>
        <taxon>Micrococcales</taxon>
        <taxon>Dermabacteraceae</taxon>
        <taxon>Dermabacter</taxon>
    </lineage>
</organism>
<dbReference type="STRING" id="1630135.DAD186_17300"/>
<dbReference type="Pfam" id="PF00128">
    <property type="entry name" value="Alpha-amylase"/>
    <property type="match status" value="1"/>
</dbReference>
<keyword evidence="1" id="KW-0378">Hydrolase</keyword>
<evidence type="ECO:0000256" key="2">
    <source>
        <dbReference type="ARBA" id="ARBA00023295"/>
    </source>
</evidence>
<dbReference type="KEGG" id="dva:DAD186_17300"/>
<dbReference type="GO" id="GO:0016798">
    <property type="term" value="F:hydrolase activity, acting on glycosyl bonds"/>
    <property type="evidence" value="ECO:0007669"/>
    <property type="project" value="UniProtKB-KW"/>
</dbReference>
<dbReference type="PATRIC" id="fig|1630135.4.peg.1730"/>
<dbReference type="RefSeq" id="WP_065248298.1">
    <property type="nucleotide sequence ID" value="NZ_CP012117.1"/>
</dbReference>
<reference evidence="4 5" key="1">
    <citation type="submission" date="2015-06" db="EMBL/GenBank/DDBJ databases">
        <title>Investigation of pathophysiology for high-risk pregnancy and development of treatment modality based on it.</title>
        <authorList>
            <person name="Kim B.-C."/>
            <person name="Lim S."/>
        </authorList>
    </citation>
    <scope>NUCLEOTIDE SEQUENCE [LARGE SCALE GENOMIC DNA]</scope>
    <source>
        <strain evidence="4 5">AD1-86</strain>
    </source>
</reference>
<dbReference type="Gene3D" id="3.20.20.80">
    <property type="entry name" value="Glycosidases"/>
    <property type="match status" value="1"/>
</dbReference>
<evidence type="ECO:0000313" key="4">
    <source>
        <dbReference type="EMBL" id="ANP28280.1"/>
    </source>
</evidence>
<dbReference type="InterPro" id="IPR006047">
    <property type="entry name" value="GH13_cat_dom"/>
</dbReference>
<dbReference type="EMBL" id="CP012117">
    <property type="protein sequence ID" value="ANP28280.1"/>
    <property type="molecule type" value="Genomic_DNA"/>
</dbReference>
<dbReference type="GO" id="GO:0005975">
    <property type="term" value="P:carbohydrate metabolic process"/>
    <property type="evidence" value="ECO:0007669"/>
    <property type="project" value="InterPro"/>
</dbReference>
<dbReference type="SMART" id="SM00642">
    <property type="entry name" value="Aamy"/>
    <property type="match status" value="1"/>
</dbReference>
<dbReference type="PANTHER" id="PTHR10357:SF210">
    <property type="entry name" value="MALTODEXTRIN GLUCOSIDASE"/>
    <property type="match status" value="1"/>
</dbReference>
<dbReference type="Proteomes" id="UP000092596">
    <property type="component" value="Chromosome"/>
</dbReference>